<evidence type="ECO:0000256" key="5">
    <source>
        <dbReference type="ARBA" id="ARBA00023136"/>
    </source>
</evidence>
<evidence type="ECO:0000313" key="9">
    <source>
        <dbReference type="EMBL" id="KAK1304509.1"/>
    </source>
</evidence>
<keyword evidence="2" id="KW-0479">Metal-binding</keyword>
<dbReference type="CDD" id="cd16461">
    <property type="entry name" value="RING-H2_EL5-like"/>
    <property type="match status" value="1"/>
</dbReference>
<dbReference type="SMART" id="SM00184">
    <property type="entry name" value="RING"/>
    <property type="match status" value="1"/>
</dbReference>
<reference evidence="9" key="2">
    <citation type="submission" date="2023-06" db="EMBL/GenBank/DDBJ databases">
        <authorList>
            <person name="Ma L."/>
            <person name="Liu K.-W."/>
            <person name="Li Z."/>
            <person name="Hsiao Y.-Y."/>
            <person name="Qi Y."/>
            <person name="Fu T."/>
            <person name="Tang G."/>
            <person name="Zhang D."/>
            <person name="Sun W.-H."/>
            <person name="Liu D.-K."/>
            <person name="Li Y."/>
            <person name="Chen G.-Z."/>
            <person name="Liu X.-D."/>
            <person name="Liao X.-Y."/>
            <person name="Jiang Y.-T."/>
            <person name="Yu X."/>
            <person name="Hao Y."/>
            <person name="Huang J."/>
            <person name="Zhao X.-W."/>
            <person name="Ke S."/>
            <person name="Chen Y.-Y."/>
            <person name="Wu W.-L."/>
            <person name="Hsu J.-L."/>
            <person name="Lin Y.-F."/>
            <person name="Huang M.-D."/>
            <person name="Li C.-Y."/>
            <person name="Huang L."/>
            <person name="Wang Z.-W."/>
            <person name="Zhao X."/>
            <person name="Zhong W.-Y."/>
            <person name="Peng D.-H."/>
            <person name="Ahmad S."/>
            <person name="Lan S."/>
            <person name="Zhang J.-S."/>
            <person name="Tsai W.-C."/>
            <person name="Van De Peer Y."/>
            <person name="Liu Z.-J."/>
        </authorList>
    </citation>
    <scope>NUCLEOTIDE SEQUENCE</scope>
    <source>
        <strain evidence="9">CP</strain>
        <tissue evidence="9">Leaves</tissue>
    </source>
</reference>
<organism evidence="9 10">
    <name type="scientific">Acorus calamus</name>
    <name type="common">Sweet flag</name>
    <dbReference type="NCBI Taxonomy" id="4465"/>
    <lineage>
        <taxon>Eukaryota</taxon>
        <taxon>Viridiplantae</taxon>
        <taxon>Streptophyta</taxon>
        <taxon>Embryophyta</taxon>
        <taxon>Tracheophyta</taxon>
        <taxon>Spermatophyta</taxon>
        <taxon>Magnoliopsida</taxon>
        <taxon>Liliopsida</taxon>
        <taxon>Acoraceae</taxon>
        <taxon>Acorus</taxon>
    </lineage>
</organism>
<dbReference type="PANTHER" id="PTHR46151">
    <property type="entry name" value="NEP1-INTERACTING PROTEIN-LIKE 2"/>
    <property type="match status" value="1"/>
</dbReference>
<evidence type="ECO:0000256" key="2">
    <source>
        <dbReference type="ARBA" id="ARBA00022723"/>
    </source>
</evidence>
<dbReference type="InterPro" id="IPR001841">
    <property type="entry name" value="Znf_RING"/>
</dbReference>
<dbReference type="EMBL" id="JAUJYO010000011">
    <property type="protein sequence ID" value="KAK1304509.1"/>
    <property type="molecule type" value="Genomic_DNA"/>
</dbReference>
<keyword evidence="5 7" id="KW-0472">Membrane</keyword>
<comment type="caution">
    <text evidence="9">The sequence shown here is derived from an EMBL/GenBank/DDBJ whole genome shotgun (WGS) entry which is preliminary data.</text>
</comment>
<dbReference type="GO" id="GO:0016020">
    <property type="term" value="C:membrane"/>
    <property type="evidence" value="ECO:0007669"/>
    <property type="project" value="UniProtKB-SubCell"/>
</dbReference>
<evidence type="ECO:0000256" key="6">
    <source>
        <dbReference type="PROSITE-ProRule" id="PRU00175"/>
    </source>
</evidence>
<proteinExistence type="predicted"/>
<name>A0AAV9DUF8_ACOCL</name>
<dbReference type="Proteomes" id="UP001180020">
    <property type="component" value="Unassembled WGS sequence"/>
</dbReference>
<evidence type="ECO:0000256" key="3">
    <source>
        <dbReference type="ARBA" id="ARBA00022771"/>
    </source>
</evidence>
<evidence type="ECO:0000256" key="1">
    <source>
        <dbReference type="ARBA" id="ARBA00004370"/>
    </source>
</evidence>
<keyword evidence="10" id="KW-1185">Reference proteome</keyword>
<accession>A0AAV9DUF8</accession>
<evidence type="ECO:0000313" key="10">
    <source>
        <dbReference type="Proteomes" id="UP001180020"/>
    </source>
</evidence>
<gene>
    <name evidence="9" type="primary">NIP1</name>
    <name evidence="9" type="ORF">QJS10_CPB11g01336</name>
</gene>
<keyword evidence="7" id="KW-0812">Transmembrane</keyword>
<evidence type="ECO:0000256" key="4">
    <source>
        <dbReference type="ARBA" id="ARBA00022833"/>
    </source>
</evidence>
<protein>
    <submittedName>
        <fullName evidence="9">NEP1-interacting protein 1</fullName>
    </submittedName>
</protein>
<dbReference type="InterPro" id="IPR013083">
    <property type="entry name" value="Znf_RING/FYVE/PHD"/>
</dbReference>
<keyword evidence="4" id="KW-0862">Zinc</keyword>
<feature type="domain" description="RING-type" evidence="8">
    <location>
        <begin position="169"/>
        <end position="211"/>
    </location>
</feature>
<feature type="transmembrane region" description="Helical" evidence="7">
    <location>
        <begin position="27"/>
        <end position="47"/>
    </location>
</feature>
<dbReference type="PANTHER" id="PTHR46151:SF12">
    <property type="entry name" value="RING_U-BOX SUPERFAMILY PROTEIN"/>
    <property type="match status" value="1"/>
</dbReference>
<evidence type="ECO:0000256" key="7">
    <source>
        <dbReference type="SAM" id="Phobius"/>
    </source>
</evidence>
<comment type="subcellular location">
    <subcellularLocation>
        <location evidence="1">Membrane</location>
    </subcellularLocation>
</comment>
<sequence>MVVPLFTCFTRMVGFGGGLCLRVLKRALFAALTCIFAIGGAVVGLVSGALKGQTTETGLLRGASVGLVAGAVVSVELLESWTHGEPLSKVALFASLIDGKIFQEWVSPAMLKAYQWQISSLQNVEMEVPDIFDVGGGNKGMSPEDIKSLSEFRVTIRDAIGMSQEDISCAVCLQEFEYGDRSRRLPICHHAFHLQCIDRWLVKHGSCPICRQEL</sequence>
<dbReference type="Pfam" id="PF13639">
    <property type="entry name" value="zf-RING_2"/>
    <property type="match status" value="1"/>
</dbReference>
<dbReference type="PROSITE" id="PS50089">
    <property type="entry name" value="ZF_RING_2"/>
    <property type="match status" value="1"/>
</dbReference>
<evidence type="ECO:0000259" key="8">
    <source>
        <dbReference type="PROSITE" id="PS50089"/>
    </source>
</evidence>
<dbReference type="GO" id="GO:0008270">
    <property type="term" value="F:zinc ion binding"/>
    <property type="evidence" value="ECO:0007669"/>
    <property type="project" value="UniProtKB-KW"/>
</dbReference>
<dbReference type="Gene3D" id="3.30.40.10">
    <property type="entry name" value="Zinc/RING finger domain, C3HC4 (zinc finger)"/>
    <property type="match status" value="1"/>
</dbReference>
<keyword evidence="3 6" id="KW-0863">Zinc-finger</keyword>
<dbReference type="AlphaFoldDB" id="A0AAV9DUF8"/>
<dbReference type="SUPFAM" id="SSF57850">
    <property type="entry name" value="RING/U-box"/>
    <property type="match status" value="1"/>
</dbReference>
<keyword evidence="7" id="KW-1133">Transmembrane helix</keyword>
<reference evidence="9" key="1">
    <citation type="journal article" date="2023" name="Nat. Commun.">
        <title>Diploid and tetraploid genomes of Acorus and the evolution of monocots.</title>
        <authorList>
            <person name="Ma L."/>
            <person name="Liu K.W."/>
            <person name="Li Z."/>
            <person name="Hsiao Y.Y."/>
            <person name="Qi Y."/>
            <person name="Fu T."/>
            <person name="Tang G.D."/>
            <person name="Zhang D."/>
            <person name="Sun W.H."/>
            <person name="Liu D.K."/>
            <person name="Li Y."/>
            <person name="Chen G.Z."/>
            <person name="Liu X.D."/>
            <person name="Liao X.Y."/>
            <person name="Jiang Y.T."/>
            <person name="Yu X."/>
            <person name="Hao Y."/>
            <person name="Huang J."/>
            <person name="Zhao X.W."/>
            <person name="Ke S."/>
            <person name="Chen Y.Y."/>
            <person name="Wu W.L."/>
            <person name="Hsu J.L."/>
            <person name="Lin Y.F."/>
            <person name="Huang M.D."/>
            <person name="Li C.Y."/>
            <person name="Huang L."/>
            <person name="Wang Z.W."/>
            <person name="Zhao X."/>
            <person name="Zhong W.Y."/>
            <person name="Peng D.H."/>
            <person name="Ahmad S."/>
            <person name="Lan S."/>
            <person name="Zhang J.S."/>
            <person name="Tsai W.C."/>
            <person name="Van de Peer Y."/>
            <person name="Liu Z.J."/>
        </authorList>
    </citation>
    <scope>NUCLEOTIDE SEQUENCE</scope>
    <source>
        <strain evidence="9">CP</strain>
    </source>
</reference>